<keyword evidence="1" id="KW-0812">Transmembrane</keyword>
<dbReference type="Proteomes" id="UP000030706">
    <property type="component" value="Unassembled WGS sequence"/>
</dbReference>
<dbReference type="GeneID" id="40745744"/>
<reference evidence="2 3" key="1">
    <citation type="journal article" date="2014" name="BMC Genomics">
        <title>Genome sequencing of four Aureobasidium pullulans varieties: biotechnological potential, stress tolerance, and description of new species.</title>
        <authorList>
            <person name="Gostin Ar C."/>
            <person name="Ohm R.A."/>
            <person name="Kogej T."/>
            <person name="Sonjak S."/>
            <person name="Turk M."/>
            <person name="Zajc J."/>
            <person name="Zalar P."/>
            <person name="Grube M."/>
            <person name="Sun H."/>
            <person name="Han J."/>
            <person name="Sharma A."/>
            <person name="Chiniquy J."/>
            <person name="Ngan C.Y."/>
            <person name="Lipzen A."/>
            <person name="Barry K."/>
            <person name="Grigoriev I.V."/>
            <person name="Gunde-Cimerman N."/>
        </authorList>
    </citation>
    <scope>NUCLEOTIDE SEQUENCE [LARGE SCALE GENOMIC DNA]</scope>
    <source>
        <strain evidence="2 3">EXF-150</strain>
    </source>
</reference>
<protein>
    <submittedName>
        <fullName evidence="2">Uncharacterized protein</fullName>
    </submittedName>
</protein>
<evidence type="ECO:0000313" key="2">
    <source>
        <dbReference type="EMBL" id="KEQ88997.1"/>
    </source>
</evidence>
<gene>
    <name evidence="2" type="ORF">M438DRAFT_331845</name>
</gene>
<keyword evidence="3" id="KW-1185">Reference proteome</keyword>
<keyword evidence="1" id="KW-0472">Membrane</keyword>
<keyword evidence="1" id="KW-1133">Transmembrane helix</keyword>
<sequence>MIVHDYDPMWLQAAVGIFLFHSICTAFIFTTNPFQYNRPLDLSLITHHTPQDAHPNIAILLRKTRLFPKTTCSGPAASHPNSSLPERFITQALVTQPIILHHHNPVSPKRTPRSAVFQDPALNHMDILAIRSICRTLLPVRNKRIHPPPLHILRGTEIIIVLEPQQ</sequence>
<dbReference type="EMBL" id="KL584975">
    <property type="protein sequence ID" value="KEQ88997.1"/>
    <property type="molecule type" value="Genomic_DNA"/>
</dbReference>
<dbReference type="AlphaFoldDB" id="A0A074Y459"/>
<dbReference type="HOGENOM" id="CLU_1602368_0_0_1"/>
<evidence type="ECO:0000313" key="3">
    <source>
        <dbReference type="Proteomes" id="UP000030706"/>
    </source>
</evidence>
<accession>A0A074Y459</accession>
<proteinExistence type="predicted"/>
<feature type="transmembrane region" description="Helical" evidence="1">
    <location>
        <begin position="12"/>
        <end position="30"/>
    </location>
</feature>
<evidence type="ECO:0000256" key="1">
    <source>
        <dbReference type="SAM" id="Phobius"/>
    </source>
</evidence>
<name>A0A074Y459_AURPU</name>
<organism evidence="2 3">
    <name type="scientific">Aureobasidium pullulans EXF-150</name>
    <dbReference type="NCBI Taxonomy" id="1043002"/>
    <lineage>
        <taxon>Eukaryota</taxon>
        <taxon>Fungi</taxon>
        <taxon>Dikarya</taxon>
        <taxon>Ascomycota</taxon>
        <taxon>Pezizomycotina</taxon>
        <taxon>Dothideomycetes</taxon>
        <taxon>Dothideomycetidae</taxon>
        <taxon>Dothideales</taxon>
        <taxon>Saccotheciaceae</taxon>
        <taxon>Aureobasidium</taxon>
    </lineage>
</organism>
<dbReference type="RefSeq" id="XP_029765184.1">
    <property type="nucleotide sequence ID" value="XM_029903438.1"/>
</dbReference>